<dbReference type="OrthoDB" id="5570797at2"/>
<accession>A0A177MWH7</accession>
<comment type="caution">
    <text evidence="1">The sequence shown here is derived from an EMBL/GenBank/DDBJ whole genome shotgun (WGS) entry which is preliminary data.</text>
</comment>
<proteinExistence type="predicted"/>
<gene>
    <name evidence="1" type="ORF">A1359_17830</name>
</gene>
<dbReference type="InterPro" id="IPR045615">
    <property type="entry name" value="DUF6447"/>
</dbReference>
<reference evidence="1 2" key="1">
    <citation type="submission" date="2016-03" db="EMBL/GenBank/DDBJ databases">
        <authorList>
            <person name="Ploux O."/>
        </authorList>
    </citation>
    <scope>NUCLEOTIDE SEQUENCE [LARGE SCALE GENOMIC DNA]</scope>
    <source>
        <strain evidence="1 2">R-45370</strain>
    </source>
</reference>
<dbReference type="AlphaFoldDB" id="A0A177MWH7"/>
<organism evidence="1 2">
    <name type="scientific">Methylomonas lenta</name>
    <dbReference type="NCBI Taxonomy" id="980561"/>
    <lineage>
        <taxon>Bacteria</taxon>
        <taxon>Pseudomonadati</taxon>
        <taxon>Pseudomonadota</taxon>
        <taxon>Gammaproteobacteria</taxon>
        <taxon>Methylococcales</taxon>
        <taxon>Methylococcaceae</taxon>
        <taxon>Methylomonas</taxon>
    </lineage>
</organism>
<evidence type="ECO:0000313" key="2">
    <source>
        <dbReference type="Proteomes" id="UP000078476"/>
    </source>
</evidence>
<sequence length="70" mass="7605">MTEETPTVPTLTIGDKTHPIDSLSDIAKGQITNLQIVDAEIQRLQQQLGIAQVARASFLATLQAEFAKLD</sequence>
<dbReference type="Proteomes" id="UP000078476">
    <property type="component" value="Unassembled WGS sequence"/>
</dbReference>
<name>A0A177MWH7_9GAMM</name>
<keyword evidence="2" id="KW-1185">Reference proteome</keyword>
<dbReference type="EMBL" id="LUUI01000162">
    <property type="protein sequence ID" value="OAI09935.1"/>
    <property type="molecule type" value="Genomic_DNA"/>
</dbReference>
<dbReference type="STRING" id="980561.A1359_17830"/>
<dbReference type="RefSeq" id="WP_066987916.1">
    <property type="nucleotide sequence ID" value="NZ_LUUI01000162.1"/>
</dbReference>
<dbReference type="Pfam" id="PF20045">
    <property type="entry name" value="DUF6447"/>
    <property type="match status" value="1"/>
</dbReference>
<evidence type="ECO:0000313" key="1">
    <source>
        <dbReference type="EMBL" id="OAI09935.1"/>
    </source>
</evidence>
<protein>
    <submittedName>
        <fullName evidence="1">Uncharacterized protein</fullName>
    </submittedName>
</protein>